<name>A0A8H3CQI3_9AGAM</name>
<dbReference type="Pfam" id="PF00656">
    <property type="entry name" value="Peptidase_C14"/>
    <property type="match status" value="1"/>
</dbReference>
<dbReference type="EMBL" id="CAJMWY010002429">
    <property type="protein sequence ID" value="CAE6488993.1"/>
    <property type="molecule type" value="Genomic_DNA"/>
</dbReference>
<dbReference type="PANTHER" id="PTHR48104">
    <property type="entry name" value="METACASPASE-4"/>
    <property type="match status" value="1"/>
</dbReference>
<dbReference type="AlphaFoldDB" id="A0A8H3CQI3"/>
<evidence type="ECO:0000313" key="4">
    <source>
        <dbReference type="Proteomes" id="UP000663861"/>
    </source>
</evidence>
<reference evidence="3" key="1">
    <citation type="submission" date="2021-01" db="EMBL/GenBank/DDBJ databases">
        <authorList>
            <person name="Kaushik A."/>
        </authorList>
    </citation>
    <scope>NUCLEOTIDE SEQUENCE</scope>
    <source>
        <strain evidence="3">AG4-RS23</strain>
    </source>
</reference>
<dbReference type="PANTHER" id="PTHR48104:SF30">
    <property type="entry name" value="METACASPASE-1"/>
    <property type="match status" value="1"/>
</dbReference>
<dbReference type="InterPro" id="IPR011600">
    <property type="entry name" value="Pept_C14_caspase"/>
</dbReference>
<dbReference type="GO" id="GO:0005737">
    <property type="term" value="C:cytoplasm"/>
    <property type="evidence" value="ECO:0007669"/>
    <property type="project" value="TreeGrafter"/>
</dbReference>
<comment type="caution">
    <text evidence="3">The sequence shown here is derived from an EMBL/GenBank/DDBJ whole genome shotgun (WGS) entry which is preliminary data.</text>
</comment>
<dbReference type="InterPro" id="IPR050452">
    <property type="entry name" value="Metacaspase"/>
</dbReference>
<comment type="similarity">
    <text evidence="1">Belongs to the peptidase C14B family.</text>
</comment>
<feature type="domain" description="Peptidase C14 caspase" evidence="2">
    <location>
        <begin position="97"/>
        <end position="350"/>
    </location>
</feature>
<dbReference type="Gene3D" id="3.40.50.1460">
    <property type="match status" value="1"/>
</dbReference>
<evidence type="ECO:0000259" key="2">
    <source>
        <dbReference type="Pfam" id="PF00656"/>
    </source>
</evidence>
<evidence type="ECO:0000313" key="3">
    <source>
        <dbReference type="EMBL" id="CAE6488993.1"/>
    </source>
</evidence>
<dbReference type="OrthoDB" id="2593747at2759"/>
<dbReference type="Proteomes" id="UP000663861">
    <property type="component" value="Unassembled WGS sequence"/>
</dbReference>
<dbReference type="GO" id="GO:0004197">
    <property type="term" value="F:cysteine-type endopeptidase activity"/>
    <property type="evidence" value="ECO:0007669"/>
    <property type="project" value="InterPro"/>
</dbReference>
<proteinExistence type="inferred from homology"/>
<gene>
    <name evidence="3" type="ORF">RDB_LOCUS109023</name>
</gene>
<accession>A0A8H3CQI3</accession>
<protein>
    <recommendedName>
        <fullName evidence="2">Peptidase C14 caspase domain-containing protein</fullName>
    </recommendedName>
</protein>
<organism evidence="3 4">
    <name type="scientific">Rhizoctonia solani</name>
    <dbReference type="NCBI Taxonomy" id="456999"/>
    <lineage>
        <taxon>Eukaryota</taxon>
        <taxon>Fungi</taxon>
        <taxon>Dikarya</taxon>
        <taxon>Basidiomycota</taxon>
        <taxon>Agaricomycotina</taxon>
        <taxon>Agaricomycetes</taxon>
        <taxon>Cantharellales</taxon>
        <taxon>Ceratobasidiaceae</taxon>
        <taxon>Rhizoctonia</taxon>
    </lineage>
</organism>
<sequence>MAFAPNRSSASAPSLPLFTPGSTYADYLRDLTTDFTDKFRAQTWRNVDDLRPTSNKRRALVGVIRSSDKFEYQPEDICVLADIEVQGQDAAGVADDTSRQPDRANIVKAITWLAADSGDGQNRFLYFAGHGHIQHYATGGEPRSREGIFPCDVKFEPLQKCAEPCHCENNNWEIVYDSDHNELERRMPRLRAVLWDYNLNLLLTSTMLPGTKFTALFDCCHSGGTLERLPIERELVSRTTRLARELDIPGSWQTQVDPGSAPKERVYQETIAARGPGTRRGSQTGYYDASSVKTTCTDLRNAVRLPMPGFRDACHIMCWAACRREELAWESQTTTGPYGAGRFTEVFTEYVAPLTPVNPGNLFETRSFEGLIEKIKSTFEYYNSSLTAQESWREQHPKLFMSANIRPDIDL</sequence>
<dbReference type="GO" id="GO:0006508">
    <property type="term" value="P:proteolysis"/>
    <property type="evidence" value="ECO:0007669"/>
    <property type="project" value="InterPro"/>
</dbReference>
<evidence type="ECO:0000256" key="1">
    <source>
        <dbReference type="ARBA" id="ARBA00009005"/>
    </source>
</evidence>